<feature type="chain" id="PRO_5022128699" evidence="3">
    <location>
        <begin position="24"/>
        <end position="894"/>
    </location>
</feature>
<evidence type="ECO:0000313" key="5">
    <source>
        <dbReference type="EMBL" id="QDU68661.1"/>
    </source>
</evidence>
<sequence precursor="true">MGARQRPPLATALAVLLAGPLVAANAQTWDSGLAFPDATQPRLAPIGLTLGGEVLAVGGSPYLNGGDSDCSSHGLIPGGAWVEHAWLEGPIIDQGGGIDALGRIIVFGGKDGIDPEGDEGGAYVYDLDQGKQGNVPDRSSLAPATGFAWCTDHQGRIYSIGGGPGSQGGNSTRVERYDAPTNTWQVVPPLPSARSGAAAVVAGDGRILVIGGFGPSGGQPLASILVLDPATDLWTSGDFTDLPVGLSGARAALGADGRIYVVGGRSAGFLIEARTWVLDPAANAWVAGPDLQIGRYRFGLTLGPDQRLYALGGSDGNGGTHTVETLYTPTCPSVVSGGVATPWVGMDGLLEAFVAGGPPFDLRWEKDGQPLFDGPAAGGGSYVGADTSNLRIDGVGLADAGSYRLVATNGCGTDSGDPVVLAPHESPALGPYATIQSFGVLSSAGSTGVASDGPLVVGQGSAPAPPNPDQPQALVWNAEGQLVANLTPSNSVGSGVADVEQGSIVGWWWWPYTTTQGTGYYQHAARWDADTLQHHEMQPSGWEIGSISDTDGTGYVGTLRFDESSTNGDGAYWPGGSTSFVKLTPPEFWGSGASAIDGGHQYGSAHLGFGVVHAMRWSGSAASYEDFGPEGAGYSAINGARDGQAVGQARFSGVDHAQLWGVDADDRVDLHPASATSSSASDCDGGIQLGVVVTTGVGSRPVLWRGTAEDRVDLYDLLTSGPWESAQANDVEVADCGLVAVTGSGYDSDSGTYTPLQWRFQPRSMVAEPTELSVATGGTQDLWLALGSEYAGSPYLVLGSSSGTSPGLPLAAGVVLPLVPDGYTTWTLGQANGAVFDDTLGTLSSFGGAHGAIVLPGGLPPTLAGTSLHHAAIFFGAGGAIDQVSEAEPLVLGP</sequence>
<feature type="signal peptide" evidence="3">
    <location>
        <begin position="1"/>
        <end position="23"/>
    </location>
</feature>
<keyword evidence="3" id="KW-0732">Signal</keyword>
<gene>
    <name evidence="5" type="ORF">Pla133_37630</name>
</gene>
<dbReference type="Proteomes" id="UP000316921">
    <property type="component" value="Chromosome"/>
</dbReference>
<dbReference type="Gene3D" id="2.60.40.10">
    <property type="entry name" value="Immunoglobulins"/>
    <property type="match status" value="1"/>
</dbReference>
<dbReference type="Gene3D" id="2.120.10.80">
    <property type="entry name" value="Kelch-type beta propeller"/>
    <property type="match status" value="1"/>
</dbReference>
<dbReference type="CDD" id="cd00096">
    <property type="entry name" value="Ig"/>
    <property type="match status" value="1"/>
</dbReference>
<dbReference type="InterPro" id="IPR013098">
    <property type="entry name" value="Ig_I-set"/>
</dbReference>
<dbReference type="SUPFAM" id="SSF117281">
    <property type="entry name" value="Kelch motif"/>
    <property type="match status" value="1"/>
</dbReference>
<evidence type="ECO:0000256" key="2">
    <source>
        <dbReference type="ARBA" id="ARBA00022737"/>
    </source>
</evidence>
<evidence type="ECO:0000259" key="4">
    <source>
        <dbReference type="Pfam" id="PF07679"/>
    </source>
</evidence>
<dbReference type="KEGG" id="pbap:Pla133_37630"/>
<organism evidence="5 6">
    <name type="scientific">Engelhardtia mirabilis</name>
    <dbReference type="NCBI Taxonomy" id="2528011"/>
    <lineage>
        <taxon>Bacteria</taxon>
        <taxon>Pseudomonadati</taxon>
        <taxon>Planctomycetota</taxon>
        <taxon>Planctomycetia</taxon>
        <taxon>Planctomycetia incertae sedis</taxon>
        <taxon>Engelhardtia</taxon>
    </lineage>
</organism>
<evidence type="ECO:0000256" key="1">
    <source>
        <dbReference type="ARBA" id="ARBA00022441"/>
    </source>
</evidence>
<dbReference type="InterPro" id="IPR015915">
    <property type="entry name" value="Kelch-typ_b-propeller"/>
</dbReference>
<dbReference type="RefSeq" id="WP_145067865.1">
    <property type="nucleotide sequence ID" value="NZ_CP036287.1"/>
</dbReference>
<keyword evidence="2" id="KW-0677">Repeat</keyword>
<accession>A0A518BNV8</accession>
<name>A0A518BNV8_9BACT</name>
<dbReference type="EMBL" id="CP036287">
    <property type="protein sequence ID" value="QDU68661.1"/>
    <property type="molecule type" value="Genomic_DNA"/>
</dbReference>
<dbReference type="InterPro" id="IPR036179">
    <property type="entry name" value="Ig-like_dom_sf"/>
</dbReference>
<dbReference type="AlphaFoldDB" id="A0A518BNV8"/>
<dbReference type="Pfam" id="PF24681">
    <property type="entry name" value="Kelch_KLHDC2_KLHL20_DRC7"/>
    <property type="match status" value="1"/>
</dbReference>
<keyword evidence="6" id="KW-1185">Reference proteome</keyword>
<reference evidence="5 6" key="1">
    <citation type="submission" date="2019-02" db="EMBL/GenBank/DDBJ databases">
        <title>Deep-cultivation of Planctomycetes and their phenomic and genomic characterization uncovers novel biology.</title>
        <authorList>
            <person name="Wiegand S."/>
            <person name="Jogler M."/>
            <person name="Boedeker C."/>
            <person name="Pinto D."/>
            <person name="Vollmers J."/>
            <person name="Rivas-Marin E."/>
            <person name="Kohn T."/>
            <person name="Peeters S.H."/>
            <person name="Heuer A."/>
            <person name="Rast P."/>
            <person name="Oberbeckmann S."/>
            <person name="Bunk B."/>
            <person name="Jeske O."/>
            <person name="Meyerdierks A."/>
            <person name="Storesund J.E."/>
            <person name="Kallscheuer N."/>
            <person name="Luecker S."/>
            <person name="Lage O.M."/>
            <person name="Pohl T."/>
            <person name="Merkel B.J."/>
            <person name="Hornburger P."/>
            <person name="Mueller R.-W."/>
            <person name="Bruemmer F."/>
            <person name="Labrenz M."/>
            <person name="Spormann A.M."/>
            <person name="Op den Camp H."/>
            <person name="Overmann J."/>
            <person name="Amann R."/>
            <person name="Jetten M.S.M."/>
            <person name="Mascher T."/>
            <person name="Medema M.H."/>
            <person name="Devos D.P."/>
            <person name="Kaster A.-K."/>
            <person name="Ovreas L."/>
            <person name="Rohde M."/>
            <person name="Galperin M.Y."/>
            <person name="Jogler C."/>
        </authorList>
    </citation>
    <scope>NUCLEOTIDE SEQUENCE [LARGE SCALE GENOMIC DNA]</scope>
    <source>
        <strain evidence="5 6">Pla133</strain>
    </source>
</reference>
<dbReference type="PANTHER" id="PTHR24412">
    <property type="entry name" value="KELCH PROTEIN"/>
    <property type="match status" value="1"/>
</dbReference>
<protein>
    <submittedName>
        <fullName evidence="5">Kelch motif protein</fullName>
    </submittedName>
</protein>
<dbReference type="SMART" id="SM00612">
    <property type="entry name" value="Kelch"/>
    <property type="match status" value="3"/>
</dbReference>
<dbReference type="InterPro" id="IPR006652">
    <property type="entry name" value="Kelch_1"/>
</dbReference>
<dbReference type="SUPFAM" id="SSF48726">
    <property type="entry name" value="Immunoglobulin"/>
    <property type="match status" value="1"/>
</dbReference>
<proteinExistence type="predicted"/>
<evidence type="ECO:0000313" key="6">
    <source>
        <dbReference type="Proteomes" id="UP000316921"/>
    </source>
</evidence>
<dbReference type="InterPro" id="IPR013783">
    <property type="entry name" value="Ig-like_fold"/>
</dbReference>
<feature type="domain" description="Immunoglobulin I-set" evidence="4">
    <location>
        <begin position="347"/>
        <end position="415"/>
    </location>
</feature>
<dbReference type="Pfam" id="PF07679">
    <property type="entry name" value="I-set"/>
    <property type="match status" value="1"/>
</dbReference>
<dbReference type="PANTHER" id="PTHR24412:SF489">
    <property type="entry name" value="RING FINGER DOMAIN AND KELCH REPEAT-CONTAINING PROTEIN DDB_G0271372"/>
    <property type="match status" value="1"/>
</dbReference>
<keyword evidence="1" id="KW-0880">Kelch repeat</keyword>
<evidence type="ECO:0000256" key="3">
    <source>
        <dbReference type="SAM" id="SignalP"/>
    </source>
</evidence>